<dbReference type="EMBL" id="LJBN01000167">
    <property type="protein sequence ID" value="OOQ85436.1"/>
    <property type="molecule type" value="Genomic_DNA"/>
</dbReference>
<dbReference type="Gene3D" id="3.50.50.60">
    <property type="entry name" value="FAD/NAD(P)-binding domain"/>
    <property type="match status" value="1"/>
</dbReference>
<gene>
    <name evidence="7" type="ORF">PEBR_24691</name>
</gene>
<keyword evidence="4" id="KW-0732">Signal</keyword>
<dbReference type="SUPFAM" id="SSF75304">
    <property type="entry name" value="Amidase signature (AS) enzymes"/>
    <property type="match status" value="1"/>
</dbReference>
<evidence type="ECO:0000256" key="3">
    <source>
        <dbReference type="ARBA" id="ARBA00023002"/>
    </source>
</evidence>
<organism evidence="7 8">
    <name type="scientific">Penicillium brasilianum</name>
    <dbReference type="NCBI Taxonomy" id="104259"/>
    <lineage>
        <taxon>Eukaryota</taxon>
        <taxon>Fungi</taxon>
        <taxon>Dikarya</taxon>
        <taxon>Ascomycota</taxon>
        <taxon>Pezizomycotina</taxon>
        <taxon>Eurotiomycetes</taxon>
        <taxon>Eurotiomycetidae</taxon>
        <taxon>Eurotiales</taxon>
        <taxon>Aspergillaceae</taxon>
        <taxon>Penicillium</taxon>
    </lineage>
</organism>
<evidence type="ECO:0000259" key="5">
    <source>
        <dbReference type="Pfam" id="PF01425"/>
    </source>
</evidence>
<evidence type="ECO:0000256" key="2">
    <source>
        <dbReference type="ARBA" id="ARBA00022827"/>
    </source>
</evidence>
<keyword evidence="2" id="KW-0274">FAD</keyword>
<feature type="domain" description="Amidase" evidence="5">
    <location>
        <begin position="87"/>
        <end position="386"/>
    </location>
</feature>
<feature type="signal peptide" evidence="4">
    <location>
        <begin position="1"/>
        <end position="20"/>
    </location>
</feature>
<proteinExistence type="predicted"/>
<protein>
    <recommendedName>
        <fullName evidence="9">Amidase domain-containing protein</fullName>
    </recommendedName>
</protein>
<dbReference type="Pfam" id="PF01425">
    <property type="entry name" value="Amidase"/>
    <property type="match status" value="1"/>
</dbReference>
<comment type="caution">
    <text evidence="7">The sequence shown here is derived from an EMBL/GenBank/DDBJ whole genome shotgun (WGS) entry which is preliminary data.</text>
</comment>
<feature type="domain" description="FAD-binding" evidence="6">
    <location>
        <begin position="685"/>
        <end position="1004"/>
    </location>
</feature>
<keyword evidence="3" id="KW-0560">Oxidoreductase</keyword>
<dbReference type="Proteomes" id="UP000190744">
    <property type="component" value="Unassembled WGS sequence"/>
</dbReference>
<dbReference type="PANTHER" id="PTHR42678">
    <property type="entry name" value="AMIDASE"/>
    <property type="match status" value="1"/>
</dbReference>
<dbReference type="PRINTS" id="PR00420">
    <property type="entry name" value="RNGMNOXGNASE"/>
</dbReference>
<sequence>MSPMLQALVSGLALAGSAIAVPQKREVDSLVASQILTDPYAFDFPRLGAPGASLFPMRLCHGFKLEEASVDDLQTRMSNGSLTSVQLLECYLDRIYQTQPYLNAILQLNPDAHAIAKKLDNERAQGKVRGPLHGIPFIVKDNIASKDRMETTAGCWALIGSVVPRDSFVVHGMRKAGALLLGKGALSEWADMRSNNYSEGFTARGGQCRSAYNFTVNPGGSSTGPGVAVGANLIPIALGTETDGSVINPAQRNAIVGIKPTVGLTSRAGVIPESLHQDTIGTFGKTVRDAVYTLDAIYGVDTRDNYTLAQKGLTPKGGYAQFLTNKDALKGAVFGLPWESFWALGDAEQIAQLEELIDLIKSAGATIVNGTELPHYKDIVSPSGWNWDYGSTRGYANESEYSYIKVDFYNNLRDYLAEVNNTNIKSLEDLVQYNEDNYGSEGGFPSIHPAFGSGQDGFIASLESKGIMNETYFSALDYCRRTTREEGIDAALKYGNRTLDGLLVPPDVAQSIQIAAQAGYPVITVPAGTSSVSGMPYGLAIMNTAFSEPTLIKYASAIEDLQKTSGTKWQRTLPEWRGYLQRNLPVIIPWYVPTHGTSQYTNYTAACFIIKRKANSHIIGEHEWRPAGARVRIPGPLIAWNHLRPKNGHLTVGTFGTRRSTHTPSPKVHLIPASTFIAMAIPDQKIIIIGGGMCGLASAIAISQAFSSHEVQPQITVYELRDAPSTFGGPVNLTPKALRCLDKLGVFEELKRMRFGCEVDAIQIFSMRTGSEIASIDYAGADGRGFGGYKGWRVMRFDLLKAMLSVAERLDTVQIRYGKKLTRIEEKVDQVCVHFEDGGVDIGDMVLGCDGIHSATRNLFVEPDRKPVYSRWAAAYGFVQVQELFGAREKPFFEDSALVMSRYGSALTTFCDDARSLIYTVLLMEMEEQGSREGWKSIGKDQERVRLEGVRRTQNSPLPKMAQMIEKVSDWTLYPIYVLPPNGRWHTNRVLLLGDAAHAMPPKGESIGHAFEDAIRFSLILSHYKSESPLRAFEFYEGFQRKKTEDLYKVSSTGWKSNDDIGAIGGMLLEWFTPLYLWWTKGFSEKDLWTDPTDISFPS</sequence>
<evidence type="ECO:0000313" key="7">
    <source>
        <dbReference type="EMBL" id="OOQ85436.1"/>
    </source>
</evidence>
<dbReference type="GO" id="GO:0071949">
    <property type="term" value="F:FAD binding"/>
    <property type="evidence" value="ECO:0007669"/>
    <property type="project" value="InterPro"/>
</dbReference>
<keyword evidence="1" id="KW-0285">Flavoprotein</keyword>
<evidence type="ECO:0000259" key="6">
    <source>
        <dbReference type="Pfam" id="PF01494"/>
    </source>
</evidence>
<evidence type="ECO:0000256" key="4">
    <source>
        <dbReference type="SAM" id="SignalP"/>
    </source>
</evidence>
<dbReference type="InterPro" id="IPR036188">
    <property type="entry name" value="FAD/NAD-bd_sf"/>
</dbReference>
<evidence type="ECO:0000256" key="1">
    <source>
        <dbReference type="ARBA" id="ARBA00022630"/>
    </source>
</evidence>
<dbReference type="PANTHER" id="PTHR42678:SF37">
    <property type="entry name" value="AMIDASE C869.01-RELATED"/>
    <property type="match status" value="1"/>
</dbReference>
<dbReference type="GO" id="GO:0016491">
    <property type="term" value="F:oxidoreductase activity"/>
    <property type="evidence" value="ECO:0007669"/>
    <property type="project" value="UniProtKB-KW"/>
</dbReference>
<dbReference type="SUPFAM" id="SSF51905">
    <property type="entry name" value="FAD/NAD(P)-binding domain"/>
    <property type="match status" value="1"/>
</dbReference>
<feature type="chain" id="PRO_5012639633" description="Amidase domain-containing protein" evidence="4">
    <location>
        <begin position="21"/>
        <end position="1099"/>
    </location>
</feature>
<dbReference type="Pfam" id="PF01494">
    <property type="entry name" value="FAD_binding_3"/>
    <property type="match status" value="1"/>
</dbReference>
<dbReference type="AlphaFoldDB" id="A0A1S9RJ95"/>
<dbReference type="InterPro" id="IPR002938">
    <property type="entry name" value="FAD-bd"/>
</dbReference>
<accession>A0A1S9RJ95</accession>
<evidence type="ECO:0000313" key="8">
    <source>
        <dbReference type="Proteomes" id="UP000190744"/>
    </source>
</evidence>
<name>A0A1S9RJ95_PENBI</name>
<dbReference type="InterPro" id="IPR036928">
    <property type="entry name" value="AS_sf"/>
</dbReference>
<evidence type="ECO:0008006" key="9">
    <source>
        <dbReference type="Google" id="ProtNLM"/>
    </source>
</evidence>
<dbReference type="Gene3D" id="3.90.1300.10">
    <property type="entry name" value="Amidase signature (AS) domain"/>
    <property type="match status" value="1"/>
</dbReference>
<dbReference type="InterPro" id="IPR023631">
    <property type="entry name" value="Amidase_dom"/>
</dbReference>
<reference evidence="8" key="1">
    <citation type="submission" date="2015-09" db="EMBL/GenBank/DDBJ databases">
        <authorList>
            <person name="Fill T.P."/>
            <person name="Baretta J.F."/>
            <person name="de Almeida L.G."/>
            <person name="Rocha M."/>
            <person name="de Souza D.H."/>
            <person name="Malavazi I."/>
            <person name="Cerdeira L.T."/>
            <person name="Hong H."/>
            <person name="Samborskyy M."/>
            <person name="de Vasconcelos A.T."/>
            <person name="Leadlay P."/>
            <person name="Rodrigues-Filho E."/>
        </authorList>
    </citation>
    <scope>NUCLEOTIDE SEQUENCE [LARGE SCALE GENOMIC DNA]</scope>
    <source>
        <strain evidence="8">LaBioMMi 136</strain>
    </source>
</reference>